<feature type="domain" description="DUF6593" evidence="1">
    <location>
        <begin position="15"/>
        <end position="173"/>
    </location>
</feature>
<dbReference type="Proteomes" id="UP000305067">
    <property type="component" value="Unassembled WGS sequence"/>
</dbReference>
<organism evidence="2 3">
    <name type="scientific">Pterulicium gracile</name>
    <dbReference type="NCBI Taxonomy" id="1884261"/>
    <lineage>
        <taxon>Eukaryota</taxon>
        <taxon>Fungi</taxon>
        <taxon>Dikarya</taxon>
        <taxon>Basidiomycota</taxon>
        <taxon>Agaricomycotina</taxon>
        <taxon>Agaricomycetes</taxon>
        <taxon>Agaricomycetidae</taxon>
        <taxon>Agaricales</taxon>
        <taxon>Pleurotineae</taxon>
        <taxon>Pterulaceae</taxon>
        <taxon>Pterulicium</taxon>
    </lineage>
</organism>
<dbReference type="EMBL" id="ML178819">
    <property type="protein sequence ID" value="TFL04168.1"/>
    <property type="molecule type" value="Genomic_DNA"/>
</dbReference>
<reference evidence="2 3" key="1">
    <citation type="journal article" date="2019" name="Nat. Ecol. Evol.">
        <title>Megaphylogeny resolves global patterns of mushroom evolution.</title>
        <authorList>
            <person name="Varga T."/>
            <person name="Krizsan K."/>
            <person name="Foldi C."/>
            <person name="Dima B."/>
            <person name="Sanchez-Garcia M."/>
            <person name="Sanchez-Ramirez S."/>
            <person name="Szollosi G.J."/>
            <person name="Szarkandi J.G."/>
            <person name="Papp V."/>
            <person name="Albert L."/>
            <person name="Andreopoulos W."/>
            <person name="Angelini C."/>
            <person name="Antonin V."/>
            <person name="Barry K.W."/>
            <person name="Bougher N.L."/>
            <person name="Buchanan P."/>
            <person name="Buyck B."/>
            <person name="Bense V."/>
            <person name="Catcheside P."/>
            <person name="Chovatia M."/>
            <person name="Cooper J."/>
            <person name="Damon W."/>
            <person name="Desjardin D."/>
            <person name="Finy P."/>
            <person name="Geml J."/>
            <person name="Haridas S."/>
            <person name="Hughes K."/>
            <person name="Justo A."/>
            <person name="Karasinski D."/>
            <person name="Kautmanova I."/>
            <person name="Kiss B."/>
            <person name="Kocsube S."/>
            <person name="Kotiranta H."/>
            <person name="LaButti K.M."/>
            <person name="Lechner B.E."/>
            <person name="Liimatainen K."/>
            <person name="Lipzen A."/>
            <person name="Lukacs Z."/>
            <person name="Mihaltcheva S."/>
            <person name="Morgado L.N."/>
            <person name="Niskanen T."/>
            <person name="Noordeloos M.E."/>
            <person name="Ohm R.A."/>
            <person name="Ortiz-Santana B."/>
            <person name="Ovrebo C."/>
            <person name="Racz N."/>
            <person name="Riley R."/>
            <person name="Savchenko A."/>
            <person name="Shiryaev A."/>
            <person name="Soop K."/>
            <person name="Spirin V."/>
            <person name="Szebenyi C."/>
            <person name="Tomsovsky M."/>
            <person name="Tulloss R.E."/>
            <person name="Uehling J."/>
            <person name="Grigoriev I.V."/>
            <person name="Vagvolgyi C."/>
            <person name="Papp T."/>
            <person name="Martin F.M."/>
            <person name="Miettinen O."/>
            <person name="Hibbett D.S."/>
            <person name="Nagy L.G."/>
        </authorList>
    </citation>
    <scope>NUCLEOTIDE SEQUENCE [LARGE SCALE GENOMIC DNA]</scope>
    <source>
        <strain evidence="2 3">CBS 309.79</strain>
    </source>
</reference>
<dbReference type="AlphaFoldDB" id="A0A5C3QS46"/>
<proteinExistence type="predicted"/>
<evidence type="ECO:0000313" key="2">
    <source>
        <dbReference type="EMBL" id="TFL04168.1"/>
    </source>
</evidence>
<accession>A0A5C3QS46</accession>
<keyword evidence="3" id="KW-1185">Reference proteome</keyword>
<dbReference type="Pfam" id="PF20236">
    <property type="entry name" value="DUF6593"/>
    <property type="match status" value="1"/>
</dbReference>
<sequence>MSESQSITTLHLQPDNPCNCTITLDGRTVYEVVTTHEPKTVTTLRNAAGAVVGSFEWRDIRSDIVTFGEDGATLALGDWLKREAWVPFADGLTFKAKGGGKSFTWKKTANGMQLFAKEGSTQPIVQFRRATRVSNKSTETQESVPGVLLMNGQASKMMDEVVLSFILLEKGRRAGHEPGQGGYWGHIL</sequence>
<name>A0A5C3QS46_9AGAR</name>
<dbReference type="OrthoDB" id="3256331at2759"/>
<protein>
    <recommendedName>
        <fullName evidence="1">DUF6593 domain-containing protein</fullName>
    </recommendedName>
</protein>
<evidence type="ECO:0000313" key="3">
    <source>
        <dbReference type="Proteomes" id="UP000305067"/>
    </source>
</evidence>
<dbReference type="InterPro" id="IPR046528">
    <property type="entry name" value="DUF6593"/>
</dbReference>
<evidence type="ECO:0000259" key="1">
    <source>
        <dbReference type="Pfam" id="PF20236"/>
    </source>
</evidence>
<gene>
    <name evidence="2" type="ORF">BDV98DRAFT_563659</name>
</gene>